<evidence type="ECO:0000313" key="3">
    <source>
        <dbReference type="EMBL" id="KAF5740360.1"/>
    </source>
</evidence>
<dbReference type="InterPro" id="IPR046848">
    <property type="entry name" value="E_motif"/>
</dbReference>
<dbReference type="AlphaFoldDB" id="A0A7J7D205"/>
<dbReference type="FunFam" id="1.25.40.10:FF:000227">
    <property type="entry name" value="Pentatricopeptide repeat-containing protein At3g13880"/>
    <property type="match status" value="1"/>
</dbReference>
<feature type="repeat" description="PPR" evidence="2">
    <location>
        <begin position="516"/>
        <end position="550"/>
    </location>
</feature>
<dbReference type="NCBIfam" id="TIGR00756">
    <property type="entry name" value="PPR"/>
    <property type="match status" value="5"/>
</dbReference>
<feature type="repeat" description="PPR" evidence="2">
    <location>
        <begin position="212"/>
        <end position="242"/>
    </location>
</feature>
<protein>
    <submittedName>
        <fullName evidence="3">Pentatricopeptide repeat-containing protein</fullName>
    </submittedName>
</protein>
<feature type="repeat" description="PPR" evidence="2">
    <location>
        <begin position="283"/>
        <end position="317"/>
    </location>
</feature>
<feature type="repeat" description="PPR" evidence="2">
    <location>
        <begin position="11"/>
        <end position="45"/>
    </location>
</feature>
<dbReference type="OrthoDB" id="185373at2759"/>
<dbReference type="InterPro" id="IPR046960">
    <property type="entry name" value="PPR_At4g14850-like_plant"/>
</dbReference>
<dbReference type="InterPro" id="IPR011990">
    <property type="entry name" value="TPR-like_helical_dom_sf"/>
</dbReference>
<dbReference type="InParanoid" id="A0A7J7D205"/>
<feature type="repeat" description="PPR" evidence="2">
    <location>
        <begin position="112"/>
        <end position="146"/>
    </location>
</feature>
<dbReference type="FunFam" id="1.25.40.10:FF:001079">
    <property type="entry name" value="Pentatricopeptide repeat-containing protein At2g17210"/>
    <property type="match status" value="1"/>
</dbReference>
<dbReference type="GO" id="GO:0009451">
    <property type="term" value="P:RNA modification"/>
    <property type="evidence" value="ECO:0007669"/>
    <property type="project" value="InterPro"/>
</dbReference>
<dbReference type="PANTHER" id="PTHR47926:SF452">
    <property type="entry name" value="PENTATRICOPEPTIDE REPEAT-CONTAINING PROTEIN"/>
    <property type="match status" value="1"/>
</dbReference>
<evidence type="ECO:0000313" key="4">
    <source>
        <dbReference type="Proteomes" id="UP000593562"/>
    </source>
</evidence>
<dbReference type="EMBL" id="JAAARO010000011">
    <property type="protein sequence ID" value="KAF5740360.1"/>
    <property type="molecule type" value="Genomic_DNA"/>
</dbReference>
<dbReference type="Pfam" id="PF20431">
    <property type="entry name" value="E_motif"/>
    <property type="match status" value="1"/>
</dbReference>
<comment type="caution">
    <text evidence="3">The sequence shown here is derived from an EMBL/GenBank/DDBJ whole genome shotgun (WGS) entry which is preliminary data.</text>
</comment>
<gene>
    <name evidence="3" type="ORF">HS088_TW11G00428</name>
</gene>
<name>A0A7J7D205_TRIWF</name>
<evidence type="ECO:0000256" key="2">
    <source>
        <dbReference type="PROSITE-ProRule" id="PRU00708"/>
    </source>
</evidence>
<dbReference type="GO" id="GO:0003723">
    <property type="term" value="F:RNA binding"/>
    <property type="evidence" value="ECO:0007669"/>
    <property type="project" value="InterPro"/>
</dbReference>
<dbReference type="InterPro" id="IPR002885">
    <property type="entry name" value="PPR_rpt"/>
</dbReference>
<sequence>MRFPAVLISSNFTNWNLKIKELLSNGKWRELISQFQEMKKAGVQSTDPAVFPPILKACLNFSCKHGKSIHASVIKQGFVSFVSIGNSIMDFYIKSGDLDSAVSAFECLRGRDSISWNIMVHGHLDRGVVGQGLWWFSNARAAGFEPNISTLVLVIQACSRVSAELEGLKLHCYVIQSGFWASCSVQNSLLSMYADVDIDCAHKLFDEICDKDVISWSVMIRSYVQSGEAESGLHMFKDMVSVVRIEPDGVTMVGVLKACADLVNKSMGRLLHVLVIRGGLDSDLFVQNSLIDMYSKCNDSDSASKVFEEMPRKNIVSWNSVLSGFVLNDNYSGALTLIRSMANEGVESDEVTLVNILQTFKHFVHPTQCKSVHCVIVRRGFESNELLLSSLIDAYAKCCLIELAWRTFVRMKRRDTVSWSTMIAGFTLCGKPDEAIAVFQEMNREKVKPNAVTIINLLEACSVSSELKRSKWAHGIAVREFFAEEVSVGTAIVDMYSKCGVIEASKKAFDLIPKKNLVSWSAMISAYGMNGLAHEALHLLAGMEQHGVKPNSVTALSVLSACSHGGLVEEGLFFFKSMVQDQKIEPCLEHYSCIIDMLARAGKLNNAAELIRQIPKPFQAASPLWGALLSSCRSYKNSMLGAEAVSHLIELEPLNPSSYMLASSIYAAGGLWDDAAKMRGLVKERGLKVVAGYSLVYVDNKACRFIAGDKSHPQASQLSTMVEQLHSCMKINKNNNLV</sequence>
<dbReference type="Proteomes" id="UP000593562">
    <property type="component" value="Unassembled WGS sequence"/>
</dbReference>
<dbReference type="Pfam" id="PF13041">
    <property type="entry name" value="PPR_2"/>
    <property type="match status" value="2"/>
</dbReference>
<keyword evidence="1" id="KW-0677">Repeat</keyword>
<reference evidence="3 4" key="1">
    <citation type="journal article" date="2020" name="Nat. Commun.">
        <title>Genome of Tripterygium wilfordii and identification of cytochrome P450 involved in triptolide biosynthesis.</title>
        <authorList>
            <person name="Tu L."/>
            <person name="Su P."/>
            <person name="Zhang Z."/>
            <person name="Gao L."/>
            <person name="Wang J."/>
            <person name="Hu T."/>
            <person name="Zhou J."/>
            <person name="Zhang Y."/>
            <person name="Zhao Y."/>
            <person name="Liu Y."/>
            <person name="Song Y."/>
            <person name="Tong Y."/>
            <person name="Lu Y."/>
            <person name="Yang J."/>
            <person name="Xu C."/>
            <person name="Jia M."/>
            <person name="Peters R.J."/>
            <person name="Huang L."/>
            <person name="Gao W."/>
        </authorList>
    </citation>
    <scope>NUCLEOTIDE SEQUENCE [LARGE SCALE GENOMIC DNA]</scope>
    <source>
        <strain evidence="4">cv. XIE 37</strain>
        <tissue evidence="3">Leaf</tissue>
    </source>
</reference>
<feature type="repeat" description="PPR" evidence="2">
    <location>
        <begin position="415"/>
        <end position="449"/>
    </location>
</feature>
<dbReference type="Gene3D" id="1.25.40.10">
    <property type="entry name" value="Tetratricopeptide repeat domain"/>
    <property type="match status" value="5"/>
</dbReference>
<dbReference type="PANTHER" id="PTHR47926">
    <property type="entry name" value="PENTATRICOPEPTIDE REPEAT-CONTAINING PROTEIN"/>
    <property type="match status" value="1"/>
</dbReference>
<accession>A0A7J7D205</accession>
<dbReference type="Pfam" id="PF01535">
    <property type="entry name" value="PPR"/>
    <property type="match status" value="5"/>
</dbReference>
<evidence type="ECO:0000256" key="1">
    <source>
        <dbReference type="ARBA" id="ARBA00022737"/>
    </source>
</evidence>
<dbReference type="PROSITE" id="PS51375">
    <property type="entry name" value="PPR"/>
    <property type="match status" value="6"/>
</dbReference>
<dbReference type="FunFam" id="1.25.40.10:FF:000073">
    <property type="entry name" value="Pentatricopeptide repeat-containing protein chloroplastic"/>
    <property type="match status" value="1"/>
</dbReference>
<dbReference type="FunCoup" id="A0A7J7D205">
    <property type="interactions" value="306"/>
</dbReference>
<proteinExistence type="predicted"/>
<keyword evidence="4" id="KW-1185">Reference proteome</keyword>
<organism evidence="3 4">
    <name type="scientific">Tripterygium wilfordii</name>
    <name type="common">Thunder God vine</name>
    <dbReference type="NCBI Taxonomy" id="458696"/>
    <lineage>
        <taxon>Eukaryota</taxon>
        <taxon>Viridiplantae</taxon>
        <taxon>Streptophyta</taxon>
        <taxon>Embryophyta</taxon>
        <taxon>Tracheophyta</taxon>
        <taxon>Spermatophyta</taxon>
        <taxon>Magnoliopsida</taxon>
        <taxon>eudicotyledons</taxon>
        <taxon>Gunneridae</taxon>
        <taxon>Pentapetalae</taxon>
        <taxon>rosids</taxon>
        <taxon>fabids</taxon>
        <taxon>Celastrales</taxon>
        <taxon>Celastraceae</taxon>
        <taxon>Tripterygium</taxon>
    </lineage>
</organism>